<dbReference type="EMBL" id="JXMU01000039">
    <property type="protein sequence ID" value="KPA99936.1"/>
    <property type="molecule type" value="Genomic_DNA"/>
</dbReference>
<gene>
    <name evidence="1" type="ORF">SU32_16545</name>
</gene>
<dbReference type="InterPro" id="IPR006881">
    <property type="entry name" value="RepA_C"/>
</dbReference>
<keyword evidence="2" id="KW-1185">Reference proteome</keyword>
<reference evidence="1 2" key="1">
    <citation type="submission" date="2015-01" db="EMBL/GenBank/DDBJ databases">
        <title>Ahrensia donghaiensis sp. nov., a novel dimethylsulphoniopropionate-cleavage bacterium isolated from seawater and emended descriptions of the genus Ahrensia and Ahrensia kielensis.</title>
        <authorList>
            <person name="Liu J."/>
        </authorList>
    </citation>
    <scope>NUCLEOTIDE SEQUENCE [LARGE SCALE GENOMIC DNA]</scope>
    <source>
        <strain evidence="1 2">LZD062</strain>
    </source>
</reference>
<dbReference type="RefSeq" id="WP_054000491.1">
    <property type="nucleotide sequence ID" value="NZ_JXMU01000039.1"/>
</dbReference>
<sequence>MKKQQQSIADFDNITGADLASNEKLKLLYCEAVRRGFWPNEAGRVLDFFSLAEKAIAEDKRGTSGKLFYSLVKAKNMKFVTDAMEASARARLAGQSYEVAEMAADMTLTDRPVPQETQEALLGRDIGYYHGVMMQCFLPQKEQPIERRSWQVNHGKAALMVQAGIMADRENVGMFTDCALPSGAKARLIIPYIIGFAVQRNTREIDMGRSLRNFMDKINVPITGPNGKALTREVQNVAAANFVIGGWNEQGVTTTKASIAEELSFWIERDANQQSFWRPEMILDQRFFDAVSERRVPVDMGHLVKLQRSPRRMDLYCWLSYRTPLIGRGKEVKIKLEHLQPIFAPDIENKDHFKNRLKGDLKGIAAVYPDFRIEVKGDMLILEKSAPPVPANITQLLC</sequence>
<dbReference type="Proteomes" id="UP000038011">
    <property type="component" value="Unassembled WGS sequence"/>
</dbReference>
<dbReference type="AlphaFoldDB" id="A0A0M9GKJ0"/>
<dbReference type="Pfam" id="PF04796">
    <property type="entry name" value="RepA_C"/>
    <property type="match status" value="1"/>
</dbReference>
<evidence type="ECO:0000313" key="1">
    <source>
        <dbReference type="EMBL" id="KPA99936.1"/>
    </source>
</evidence>
<protein>
    <submittedName>
        <fullName evidence="1">Uncharacterized protein</fullName>
    </submittedName>
</protein>
<name>A0A0M9GKJ0_9HYPH</name>
<dbReference type="PATRIC" id="fig|1514904.3.peg.2763"/>
<evidence type="ECO:0000313" key="2">
    <source>
        <dbReference type="Proteomes" id="UP000038011"/>
    </source>
</evidence>
<dbReference type="OrthoDB" id="932750at2"/>
<organism evidence="1 2">
    <name type="scientific">Ahrensia marina</name>
    <dbReference type="NCBI Taxonomy" id="1514904"/>
    <lineage>
        <taxon>Bacteria</taxon>
        <taxon>Pseudomonadati</taxon>
        <taxon>Pseudomonadota</taxon>
        <taxon>Alphaproteobacteria</taxon>
        <taxon>Hyphomicrobiales</taxon>
        <taxon>Ahrensiaceae</taxon>
        <taxon>Ahrensia</taxon>
    </lineage>
</organism>
<dbReference type="STRING" id="1514904.SU32_16545"/>
<proteinExistence type="predicted"/>
<accession>A0A0M9GKJ0</accession>
<comment type="caution">
    <text evidence="1">The sequence shown here is derived from an EMBL/GenBank/DDBJ whole genome shotgun (WGS) entry which is preliminary data.</text>
</comment>